<accession>A0A9R0NWB0</accession>
<feature type="region of interest" description="Disordered" evidence="1">
    <location>
        <begin position="1"/>
        <end position="31"/>
    </location>
</feature>
<dbReference type="AlphaFoldDB" id="A0A9R0NWB0"/>
<name>A0A9R0NWB0_AMYMS</name>
<evidence type="ECO:0000313" key="3">
    <source>
        <dbReference type="Proteomes" id="UP000006138"/>
    </source>
</evidence>
<evidence type="ECO:0000256" key="1">
    <source>
        <dbReference type="SAM" id="MobiDB-lite"/>
    </source>
</evidence>
<dbReference type="Proteomes" id="UP000006138">
    <property type="component" value="Chromosome"/>
</dbReference>
<dbReference type="KEGG" id="amn:RAM_16755"/>
<dbReference type="EMBL" id="CP002896">
    <property type="protein sequence ID" value="AEK41839.1"/>
    <property type="molecule type" value="Genomic_DNA"/>
</dbReference>
<reference evidence="2 3" key="1">
    <citation type="journal article" date="2011" name="J. Bacteriol.">
        <title>Whole genome sequence of the rifamycin B-producing strain Amycolatopsis mediterranei S699.</title>
        <authorList>
            <person name="Verma M."/>
            <person name="Kaur J."/>
            <person name="Kumar M."/>
            <person name="Kumari K."/>
            <person name="Saxena A."/>
            <person name="Anand S."/>
            <person name="Nigam A."/>
            <person name="Ravi V."/>
            <person name="Raghuvanshi S."/>
            <person name="Khurana P."/>
            <person name="Tyagi A.K."/>
            <person name="Khurana J.P."/>
            <person name="Lal R."/>
        </authorList>
    </citation>
    <scope>NUCLEOTIDE SEQUENCE [LARGE SCALE GENOMIC DNA]</scope>
    <source>
        <strain evidence="2 3">S699</strain>
    </source>
</reference>
<protein>
    <submittedName>
        <fullName evidence="2">Uncharacterized protein</fullName>
    </submittedName>
</protein>
<evidence type="ECO:0000313" key="2">
    <source>
        <dbReference type="EMBL" id="AEK41839.1"/>
    </source>
</evidence>
<proteinExistence type="predicted"/>
<organism evidence="2 3">
    <name type="scientific">Amycolatopsis mediterranei (strain S699)</name>
    <name type="common">Nocardia mediterranei</name>
    <dbReference type="NCBI Taxonomy" id="713604"/>
    <lineage>
        <taxon>Bacteria</taxon>
        <taxon>Bacillati</taxon>
        <taxon>Actinomycetota</taxon>
        <taxon>Actinomycetes</taxon>
        <taxon>Pseudonocardiales</taxon>
        <taxon>Pseudonocardiaceae</taxon>
        <taxon>Amycolatopsis</taxon>
    </lineage>
</organism>
<sequence>MASAAAVRDGMGGDLSGNEAAVGGAQPSTVY</sequence>
<gene>
    <name evidence="2" type="ordered locus">RAM_16755</name>
</gene>
<keyword evidence="3" id="KW-1185">Reference proteome</keyword>